<accession>B4W5C8</accession>
<protein>
    <submittedName>
        <fullName evidence="1">Uncharacterized protein</fullName>
    </submittedName>
</protein>
<evidence type="ECO:0000313" key="1">
    <source>
        <dbReference type="EMBL" id="EDX70609.1"/>
    </source>
</evidence>
<reference evidence="1 2" key="1">
    <citation type="submission" date="2008-07" db="EMBL/GenBank/DDBJ databases">
        <authorList>
            <person name="Tandeau de Marsac N."/>
            <person name="Ferriera S."/>
            <person name="Johnson J."/>
            <person name="Kravitz S."/>
            <person name="Beeson K."/>
            <person name="Sutton G."/>
            <person name="Rogers Y.-H."/>
            <person name="Friedman R."/>
            <person name="Frazier M."/>
            <person name="Venter J.C."/>
        </authorList>
    </citation>
    <scope>NUCLEOTIDE SEQUENCE [LARGE SCALE GENOMIC DNA]</scope>
    <source>
        <strain evidence="1 2">PCC 7420</strain>
    </source>
</reference>
<evidence type="ECO:0000313" key="2">
    <source>
        <dbReference type="Proteomes" id="UP000003835"/>
    </source>
</evidence>
<dbReference type="HOGENOM" id="CLU_2952452_0_0_3"/>
<keyword evidence="2" id="KW-1185">Reference proteome</keyword>
<dbReference type="AlphaFoldDB" id="B4W5C8"/>
<name>B4W5C8_9CYAN</name>
<dbReference type="Proteomes" id="UP000003835">
    <property type="component" value="Unassembled WGS sequence"/>
</dbReference>
<gene>
    <name evidence="1" type="ORF">MC7420_5984</name>
</gene>
<organism evidence="1 2">
    <name type="scientific">Coleofasciculus chthonoplastes PCC 7420</name>
    <dbReference type="NCBI Taxonomy" id="118168"/>
    <lineage>
        <taxon>Bacteria</taxon>
        <taxon>Bacillati</taxon>
        <taxon>Cyanobacteriota</taxon>
        <taxon>Cyanophyceae</taxon>
        <taxon>Coleofasciculales</taxon>
        <taxon>Coleofasciculaceae</taxon>
        <taxon>Coleofasciculus</taxon>
    </lineage>
</organism>
<sequence length="59" mass="6582">MERPVTVYKEYRAEGKLSGNGIFAPGITDNTRFKLILQSTGNRCMSTIVETRHGASLHK</sequence>
<dbReference type="EMBL" id="DS989886">
    <property type="protein sequence ID" value="EDX70609.1"/>
    <property type="molecule type" value="Genomic_DNA"/>
</dbReference>
<proteinExistence type="predicted"/>